<accession>A0A0G3EGI6</accession>
<protein>
    <submittedName>
        <fullName evidence="3">Uncharacterized protein</fullName>
    </submittedName>
</protein>
<dbReference type="RefSeq" id="WP_052882677.1">
    <property type="nucleotide sequence ID" value="NZ_CP010904.1"/>
</dbReference>
<evidence type="ECO:0000313" key="4">
    <source>
        <dbReference type="Proteomes" id="UP000035268"/>
    </source>
</evidence>
<evidence type="ECO:0000313" key="3">
    <source>
        <dbReference type="EMBL" id="AKJ65453.1"/>
    </source>
</evidence>
<name>A0A0G3EGI6_9BACT</name>
<dbReference type="KEGG" id="vbl:L21SP4_02226"/>
<dbReference type="OrthoDB" id="9784596at2"/>
<feature type="region of interest" description="Disordered" evidence="2">
    <location>
        <begin position="267"/>
        <end position="301"/>
    </location>
</feature>
<proteinExistence type="predicted"/>
<reference evidence="3 4" key="2">
    <citation type="journal article" date="2016" name="ISME J.">
        <title>Characterization of the first cultured representative of Verrucomicrobia subdivision 5 indicates the proposal of a novel phylum.</title>
        <authorList>
            <person name="Spring S."/>
            <person name="Bunk B."/>
            <person name="Sproer C."/>
            <person name="Schumann P."/>
            <person name="Rohde M."/>
            <person name="Tindall B.J."/>
            <person name="Klenk H.P."/>
        </authorList>
    </citation>
    <scope>NUCLEOTIDE SEQUENCE [LARGE SCALE GENOMIC DNA]</scope>
    <source>
        <strain evidence="3 4">L21-Fru-AB</strain>
    </source>
</reference>
<dbReference type="Proteomes" id="UP000035268">
    <property type="component" value="Chromosome"/>
</dbReference>
<evidence type="ECO:0000256" key="1">
    <source>
        <dbReference type="SAM" id="Coils"/>
    </source>
</evidence>
<organism evidence="3 4">
    <name type="scientific">Kiritimatiella glycovorans</name>
    <dbReference type="NCBI Taxonomy" id="1307763"/>
    <lineage>
        <taxon>Bacteria</taxon>
        <taxon>Pseudomonadati</taxon>
        <taxon>Kiritimatiellota</taxon>
        <taxon>Kiritimatiellia</taxon>
        <taxon>Kiritimatiellales</taxon>
        <taxon>Kiritimatiellaceae</taxon>
        <taxon>Kiritimatiella</taxon>
    </lineage>
</organism>
<dbReference type="EMBL" id="CP010904">
    <property type="protein sequence ID" value="AKJ65453.1"/>
    <property type="molecule type" value="Genomic_DNA"/>
</dbReference>
<dbReference type="AlphaFoldDB" id="A0A0G3EGI6"/>
<keyword evidence="1" id="KW-0175">Coiled coil</keyword>
<sequence length="328" mass="36851">MKWRKHMLLIVGGGILAVLLIGTLVYTVREQVKALRVGGELKQQQERLRELNRRDPFPSKENVAQMKENVNQLQDHMVDLIELMRREQRPNENIAPVAFASLLGRTRERMVGWAEDARVAVPEDFSFGFSRYVQGTIPQDKYVDRLVNQLYAVETLFHVLCVSGVREVTDIKRDVFEQALRAAAEPRTGRRGSRGGDQGQPAEAGSLEASHVDPDDLFTAERVQMSFNTKEAPIWRILHALSHSDRFSVVKIVNTDTQSDILDFDPESAKQEAEQGQGGDSGSQDQTVEAETEASREARKIAGDETITVTMVVDVYRFASNIALKESE</sequence>
<gene>
    <name evidence="3" type="ORF">L21SP4_02226</name>
</gene>
<keyword evidence="4" id="KW-1185">Reference proteome</keyword>
<feature type="region of interest" description="Disordered" evidence="2">
    <location>
        <begin position="183"/>
        <end position="213"/>
    </location>
</feature>
<dbReference type="STRING" id="1307763.L21SP4_02226"/>
<evidence type="ECO:0000256" key="2">
    <source>
        <dbReference type="SAM" id="MobiDB-lite"/>
    </source>
</evidence>
<reference evidence="4" key="1">
    <citation type="submission" date="2015-02" db="EMBL/GenBank/DDBJ databases">
        <title>Description and complete genome sequence of the first cultured representative of the subdivision 5 of the Verrucomicrobia phylum.</title>
        <authorList>
            <person name="Spring S."/>
            <person name="Bunk B."/>
            <person name="Sproer C."/>
            <person name="Klenk H.-P."/>
        </authorList>
    </citation>
    <scope>NUCLEOTIDE SEQUENCE [LARGE SCALE GENOMIC DNA]</scope>
    <source>
        <strain evidence="4">L21-Fru-AB</strain>
    </source>
</reference>
<feature type="coiled-coil region" evidence="1">
    <location>
        <begin position="34"/>
        <end position="83"/>
    </location>
</feature>